<organism evidence="1 2">
    <name type="scientific">Candida boidinii</name>
    <name type="common">Yeast</name>
    <dbReference type="NCBI Taxonomy" id="5477"/>
    <lineage>
        <taxon>Eukaryota</taxon>
        <taxon>Fungi</taxon>
        <taxon>Dikarya</taxon>
        <taxon>Ascomycota</taxon>
        <taxon>Saccharomycotina</taxon>
        <taxon>Pichiomycetes</taxon>
        <taxon>Pichiales</taxon>
        <taxon>Pichiaceae</taxon>
        <taxon>Ogataea</taxon>
        <taxon>Ogataea/Candida clade</taxon>
    </lineage>
</organism>
<evidence type="ECO:0000313" key="2">
    <source>
        <dbReference type="Proteomes" id="UP001165101"/>
    </source>
</evidence>
<evidence type="ECO:0000313" key="1">
    <source>
        <dbReference type="EMBL" id="GME90667.1"/>
    </source>
</evidence>
<name>A0ACB5TKP6_CANBO</name>
<proteinExistence type="predicted"/>
<keyword evidence="2" id="KW-1185">Reference proteome</keyword>
<sequence length="258" mass="29614">MIKREMEIRYPDVKVGIINMADHMTSQVGDPIDQGNPSRFDFTKIVKEIERFEEENYGVIIVYGLYALYYKEMRELSSMKIFIDCDSDVRLGRWIKRDVLPIDNSVALDNISQQKQQSSKLEKLLKLYLEYSRVEMNNYIFPTKLYADLILPRGPESPSISLIADGIQSLIGSFQEAMELDDANLKNSNNNNNSSSRSNSNGRSFSNSGRSFSNSLIQENNIFNKKVSDKIKINNSGPSMESLKEDNLKGKRRFFDMN</sequence>
<protein>
    <submittedName>
        <fullName evidence="1">Unnamed protein product</fullName>
    </submittedName>
</protein>
<dbReference type="Proteomes" id="UP001165101">
    <property type="component" value="Unassembled WGS sequence"/>
</dbReference>
<dbReference type="EMBL" id="BSXV01000801">
    <property type="protein sequence ID" value="GME90667.1"/>
    <property type="molecule type" value="Genomic_DNA"/>
</dbReference>
<accession>A0ACB5TKP6</accession>
<reference evidence="1" key="1">
    <citation type="submission" date="2023-04" db="EMBL/GenBank/DDBJ databases">
        <title>Candida boidinii NBRC 1967.</title>
        <authorList>
            <person name="Ichikawa N."/>
            <person name="Sato H."/>
            <person name="Tonouchi N."/>
        </authorList>
    </citation>
    <scope>NUCLEOTIDE SEQUENCE</scope>
    <source>
        <strain evidence="1">NBRC 1967</strain>
    </source>
</reference>
<comment type="caution">
    <text evidence="1">The sequence shown here is derived from an EMBL/GenBank/DDBJ whole genome shotgun (WGS) entry which is preliminary data.</text>
</comment>
<gene>
    <name evidence="1" type="ORF">Cboi01_000194800</name>
</gene>